<keyword evidence="7" id="KW-1185">Reference proteome</keyword>
<evidence type="ECO:0000313" key="7">
    <source>
        <dbReference type="Proteomes" id="UP000322521"/>
    </source>
</evidence>
<keyword evidence="1 4" id="KW-0378">Hydrolase</keyword>
<keyword evidence="2 4" id="KW-0442">Lipid degradation</keyword>
<proteinExistence type="predicted"/>
<dbReference type="GO" id="GO:0016042">
    <property type="term" value="P:lipid catabolic process"/>
    <property type="evidence" value="ECO:0007669"/>
    <property type="project" value="UniProtKB-UniRule"/>
</dbReference>
<feature type="active site" description="Nucleophile" evidence="4">
    <location>
        <position position="38"/>
    </location>
</feature>
<name>A0A5M9NNV7_9VIBR</name>
<dbReference type="PROSITE" id="PS51635">
    <property type="entry name" value="PNPLA"/>
    <property type="match status" value="1"/>
</dbReference>
<dbReference type="AlphaFoldDB" id="A0A5M9NNV7"/>
<dbReference type="InterPro" id="IPR050301">
    <property type="entry name" value="NTE"/>
</dbReference>
<dbReference type="PANTHER" id="PTHR14226:SF57">
    <property type="entry name" value="BLR7027 PROTEIN"/>
    <property type="match status" value="1"/>
</dbReference>
<dbReference type="GO" id="GO:0016787">
    <property type="term" value="F:hydrolase activity"/>
    <property type="evidence" value="ECO:0007669"/>
    <property type="project" value="UniProtKB-UniRule"/>
</dbReference>
<feature type="short sequence motif" description="GXGXXG" evidence="4">
    <location>
        <begin position="9"/>
        <end position="14"/>
    </location>
</feature>
<feature type="domain" description="PNPLA" evidence="5">
    <location>
        <begin position="5"/>
        <end position="240"/>
    </location>
</feature>
<dbReference type="PANTHER" id="PTHR14226">
    <property type="entry name" value="NEUROPATHY TARGET ESTERASE/SWISS CHEESE D.MELANOGASTER"/>
    <property type="match status" value="1"/>
</dbReference>
<feature type="short sequence motif" description="DGA/G" evidence="4">
    <location>
        <begin position="221"/>
        <end position="223"/>
    </location>
</feature>
<dbReference type="Pfam" id="PF01734">
    <property type="entry name" value="Patatin"/>
    <property type="match status" value="1"/>
</dbReference>
<evidence type="ECO:0000256" key="2">
    <source>
        <dbReference type="ARBA" id="ARBA00022963"/>
    </source>
</evidence>
<protein>
    <submittedName>
        <fullName evidence="6">Patatin-like phospholipase family protein</fullName>
    </submittedName>
</protein>
<comment type="caution">
    <text evidence="6">The sequence shown here is derived from an EMBL/GenBank/DDBJ whole genome shotgun (WGS) entry which is preliminary data.</text>
</comment>
<dbReference type="OrthoDB" id="9798773at2"/>
<organism evidence="6 7">
    <name type="scientific">Vibrio gigantis</name>
    <dbReference type="NCBI Taxonomy" id="296199"/>
    <lineage>
        <taxon>Bacteria</taxon>
        <taxon>Pseudomonadati</taxon>
        <taxon>Pseudomonadota</taxon>
        <taxon>Gammaproteobacteria</taxon>
        <taxon>Vibrionales</taxon>
        <taxon>Vibrionaceae</taxon>
        <taxon>Vibrio</taxon>
    </lineage>
</organism>
<evidence type="ECO:0000313" key="6">
    <source>
        <dbReference type="EMBL" id="KAA8672342.1"/>
    </source>
</evidence>
<dbReference type="InterPro" id="IPR002641">
    <property type="entry name" value="PNPLA_dom"/>
</dbReference>
<keyword evidence="3 4" id="KW-0443">Lipid metabolism</keyword>
<dbReference type="InterPro" id="IPR016035">
    <property type="entry name" value="Acyl_Trfase/lysoPLipase"/>
</dbReference>
<dbReference type="RefSeq" id="WP_086713330.1">
    <property type="nucleotide sequence ID" value="NZ_AP025492.1"/>
</dbReference>
<evidence type="ECO:0000256" key="3">
    <source>
        <dbReference type="ARBA" id="ARBA00023098"/>
    </source>
</evidence>
<accession>A0A5M9NNV7</accession>
<gene>
    <name evidence="6" type="ORF">F4W18_15390</name>
</gene>
<feature type="active site" description="Proton acceptor" evidence="4">
    <location>
        <position position="221"/>
    </location>
</feature>
<feature type="short sequence motif" description="GXSXG" evidence="4">
    <location>
        <begin position="36"/>
        <end position="40"/>
    </location>
</feature>
<dbReference type="EMBL" id="VXJS01000009">
    <property type="protein sequence ID" value="KAA8672342.1"/>
    <property type="molecule type" value="Genomic_DNA"/>
</dbReference>
<dbReference type="SUPFAM" id="SSF52151">
    <property type="entry name" value="FabD/lysophospholipase-like"/>
    <property type="match status" value="1"/>
</dbReference>
<dbReference type="Proteomes" id="UP000322521">
    <property type="component" value="Unassembled WGS sequence"/>
</dbReference>
<evidence type="ECO:0000256" key="4">
    <source>
        <dbReference type="PROSITE-ProRule" id="PRU01161"/>
    </source>
</evidence>
<reference evidence="6 7" key="1">
    <citation type="submission" date="2019-09" db="EMBL/GenBank/DDBJ databases">
        <title>Draft genome sequence of various Type strains from the CCUG.</title>
        <authorList>
            <person name="Pineiro-Iglesias B."/>
            <person name="Tunovic T."/>
            <person name="Unosson C."/>
            <person name="Inganas E."/>
            <person name="Ohlen M."/>
            <person name="Cardew S."/>
            <person name="Jensie-Markopoulos S."/>
            <person name="Salva-Serra F."/>
            <person name="Jaen-Luchoro D."/>
            <person name="Karlsson R."/>
            <person name="Svensson-Stadler L."/>
            <person name="Chun J."/>
            <person name="Moore E."/>
        </authorList>
    </citation>
    <scope>NUCLEOTIDE SEQUENCE [LARGE SCALE GENOMIC DNA]</scope>
    <source>
        <strain evidence="6 7">CCUG 56969T</strain>
    </source>
</reference>
<evidence type="ECO:0000256" key="1">
    <source>
        <dbReference type="ARBA" id="ARBA00022801"/>
    </source>
</evidence>
<dbReference type="Gene3D" id="3.40.1090.10">
    <property type="entry name" value="Cytosolic phospholipase A2 catalytic domain"/>
    <property type="match status" value="2"/>
</dbReference>
<sequence length="336" mass="36211">MSIGLVLSGGGAKGAYQVGVLKALAEMDIEVDKISGASIGALNSVIVASSGSTSDAAAALESIWTELGQSSPLEVNQKNIAFMVSYALASLLQLSPHPLARKVSKATVLGLSQYAKKTNIDLAVLDDSPIKKLFEQYVDFEKLPEWKDIWVSVFKGNAIDSIFEFAKGELLRLDTDKSEFVELKSLTPPEVAQALLASAALPILYPAKHLELDEAGGYYFDGGIGGAKKSQGNTPITPLVKNCDTIIVTHLDNGSNFERRDFEGTIIDIRPSNDLIGSSEKKVVAMLDFSVGKIEYLIDCGYKDTIRVLSSLKVFSLTKSSIDEIQVDIDCLLDQL</sequence>
<evidence type="ECO:0000259" key="5">
    <source>
        <dbReference type="PROSITE" id="PS51635"/>
    </source>
</evidence>